<feature type="region of interest" description="Disordered" evidence="1">
    <location>
        <begin position="1"/>
        <end position="34"/>
    </location>
</feature>
<proteinExistence type="predicted"/>
<feature type="compositionally biased region" description="Basic residues" evidence="1">
    <location>
        <begin position="1"/>
        <end position="15"/>
    </location>
</feature>
<dbReference type="AlphaFoldDB" id="A0A0A8Y7H9"/>
<evidence type="ECO:0000313" key="2">
    <source>
        <dbReference type="EMBL" id="JAD19627.1"/>
    </source>
</evidence>
<sequence>MRRAGGWRSRKRRRKAGSEAWRSHHLETREKRTR</sequence>
<accession>A0A0A8Y7H9</accession>
<feature type="compositionally biased region" description="Basic and acidic residues" evidence="1">
    <location>
        <begin position="21"/>
        <end position="34"/>
    </location>
</feature>
<evidence type="ECO:0000256" key="1">
    <source>
        <dbReference type="SAM" id="MobiDB-lite"/>
    </source>
</evidence>
<dbReference type="EMBL" id="GBRH01278268">
    <property type="protein sequence ID" value="JAD19627.1"/>
    <property type="molecule type" value="Transcribed_RNA"/>
</dbReference>
<name>A0A0A8Y7H9_ARUDO</name>
<organism evidence="2">
    <name type="scientific">Arundo donax</name>
    <name type="common">Giant reed</name>
    <name type="synonym">Donax arundinaceus</name>
    <dbReference type="NCBI Taxonomy" id="35708"/>
    <lineage>
        <taxon>Eukaryota</taxon>
        <taxon>Viridiplantae</taxon>
        <taxon>Streptophyta</taxon>
        <taxon>Embryophyta</taxon>
        <taxon>Tracheophyta</taxon>
        <taxon>Spermatophyta</taxon>
        <taxon>Magnoliopsida</taxon>
        <taxon>Liliopsida</taxon>
        <taxon>Poales</taxon>
        <taxon>Poaceae</taxon>
        <taxon>PACMAD clade</taxon>
        <taxon>Arundinoideae</taxon>
        <taxon>Arundineae</taxon>
        <taxon>Arundo</taxon>
    </lineage>
</organism>
<reference evidence="2" key="2">
    <citation type="journal article" date="2015" name="Data Brief">
        <title>Shoot transcriptome of the giant reed, Arundo donax.</title>
        <authorList>
            <person name="Barrero R.A."/>
            <person name="Guerrero F.D."/>
            <person name="Moolhuijzen P."/>
            <person name="Goolsby J.A."/>
            <person name="Tidwell J."/>
            <person name="Bellgard S.E."/>
            <person name="Bellgard M.I."/>
        </authorList>
    </citation>
    <scope>NUCLEOTIDE SEQUENCE</scope>
    <source>
        <tissue evidence="2">Shoot tissue taken approximately 20 cm above the soil surface</tissue>
    </source>
</reference>
<protein>
    <submittedName>
        <fullName evidence="2">Uncharacterized protein</fullName>
    </submittedName>
</protein>
<reference evidence="2" key="1">
    <citation type="submission" date="2014-09" db="EMBL/GenBank/DDBJ databases">
        <authorList>
            <person name="Magalhaes I.L.F."/>
            <person name="Oliveira U."/>
            <person name="Santos F.R."/>
            <person name="Vidigal T.H.D.A."/>
            <person name="Brescovit A.D."/>
            <person name="Santos A.J."/>
        </authorList>
    </citation>
    <scope>NUCLEOTIDE SEQUENCE</scope>
    <source>
        <tissue evidence="2">Shoot tissue taken approximately 20 cm above the soil surface</tissue>
    </source>
</reference>